<keyword evidence="3" id="KW-0328">Glycosyltransferase</keyword>
<evidence type="ECO:0000256" key="1">
    <source>
        <dbReference type="ARBA" id="ARBA00009995"/>
    </source>
</evidence>
<dbReference type="PANTHER" id="PTHR48048">
    <property type="entry name" value="GLYCOSYLTRANSFERASE"/>
    <property type="match status" value="1"/>
</dbReference>
<keyword evidence="6" id="KW-1185">Reference proteome</keyword>
<dbReference type="FunFam" id="3.40.50.2000:FF:000056">
    <property type="entry name" value="Glycosyltransferase"/>
    <property type="match status" value="1"/>
</dbReference>
<reference evidence="5" key="1">
    <citation type="submission" date="2021-01" db="UniProtKB">
        <authorList>
            <consortium name="EnsemblPlants"/>
        </authorList>
    </citation>
    <scope>IDENTIFICATION</scope>
</reference>
<sequence>MAGMSLIFIPAPGVGHLTSTIEIAKILLSRDPTLSITFLLSIHRPHSTSSVTSANASDRLRFLDVPNEASDANADGLIFGPSKKQAVKKMVTEITESWHASSGPRLAGFVVDMFCTAMIDVATELGVACYIYFTSGASFLALHLHIQKLCDDGLDADEFEDDCDMELSLPGFSNPIPARLLPFGGFDKKAGFTAIFIDMARNYRRTDGILVNSFTELESHAVESIASDPSVPPVYCIGPVVKVNADSSKPEKEAEIMEWLDRHPPASVVFLCFGSMGAFGREQVQEIARGLESSSCRFLWSLRRPPPSSGQAMFAPPEEYEDFSEVLPGGFLERTAGVGKVIGWAPQTAVLAHPSVGGFVSHCGWNSTLESLWFGVPIATWPLYAEQQFNAFEAVRETGIGVEISLDYRVLLGQPGSEKAEIVSGEQVERGIRQLMQEESEVRKKVKLMMDKCREAAGEGGSSYNCLQQFISGLTKNIGT</sequence>
<dbReference type="GO" id="GO:0035251">
    <property type="term" value="F:UDP-glucosyltransferase activity"/>
    <property type="evidence" value="ECO:0007669"/>
    <property type="project" value="InterPro"/>
</dbReference>
<keyword evidence="2 3" id="KW-0808">Transferase</keyword>
<evidence type="ECO:0000313" key="6">
    <source>
        <dbReference type="Proteomes" id="UP000594263"/>
    </source>
</evidence>
<dbReference type="SUPFAM" id="SSF53756">
    <property type="entry name" value="UDP-Glycosyltransferase/glycogen phosphorylase"/>
    <property type="match status" value="1"/>
</dbReference>
<proteinExistence type="inferred from homology"/>
<dbReference type="EnsemblPlants" id="Kaladp0048s0548.1.v1.1">
    <property type="protein sequence ID" value="Kaladp0048s0548.1.v1.1.CDS.1"/>
    <property type="gene ID" value="Kaladp0048s0548.v1.1"/>
</dbReference>
<evidence type="ECO:0000256" key="4">
    <source>
        <dbReference type="RuleBase" id="RU362057"/>
    </source>
</evidence>
<dbReference type="Proteomes" id="UP000594263">
    <property type="component" value="Unplaced"/>
</dbReference>
<dbReference type="InterPro" id="IPR050481">
    <property type="entry name" value="UDP-glycosyltransf_plant"/>
</dbReference>
<accession>A0A7N0U0F6</accession>
<evidence type="ECO:0000313" key="5">
    <source>
        <dbReference type="EnsemblPlants" id="Kaladp0048s0548.1.v1.1.CDS.1"/>
    </source>
</evidence>
<dbReference type="Gramene" id="Kaladp0048s0548.1.v1.1">
    <property type="protein sequence ID" value="Kaladp0048s0548.1.v1.1.CDS.1"/>
    <property type="gene ID" value="Kaladp0048s0548.v1.1"/>
</dbReference>
<evidence type="ECO:0000256" key="2">
    <source>
        <dbReference type="ARBA" id="ARBA00022679"/>
    </source>
</evidence>
<dbReference type="EC" id="2.4.1.-" evidence="4"/>
<dbReference type="AlphaFoldDB" id="A0A7N0U0F6"/>
<dbReference type="PANTHER" id="PTHR48048:SF45">
    <property type="entry name" value="GLYCOSYLTRANSFERASE"/>
    <property type="match status" value="1"/>
</dbReference>
<dbReference type="Pfam" id="PF00201">
    <property type="entry name" value="UDPGT"/>
    <property type="match status" value="1"/>
</dbReference>
<name>A0A7N0U0F6_KALFE</name>
<dbReference type="Gene3D" id="3.40.50.2000">
    <property type="entry name" value="Glycogen Phosphorylase B"/>
    <property type="match status" value="2"/>
</dbReference>
<dbReference type="InterPro" id="IPR002213">
    <property type="entry name" value="UDP_glucos_trans"/>
</dbReference>
<dbReference type="CDD" id="cd03784">
    <property type="entry name" value="GT1_Gtf-like"/>
    <property type="match status" value="1"/>
</dbReference>
<dbReference type="PROSITE" id="PS00375">
    <property type="entry name" value="UDPGT"/>
    <property type="match status" value="1"/>
</dbReference>
<protein>
    <recommendedName>
        <fullName evidence="4">Glycosyltransferase</fullName>
        <ecNumber evidence="4">2.4.1.-</ecNumber>
    </recommendedName>
</protein>
<evidence type="ECO:0000256" key="3">
    <source>
        <dbReference type="RuleBase" id="RU003718"/>
    </source>
</evidence>
<comment type="similarity">
    <text evidence="1 3">Belongs to the UDP-glycosyltransferase family.</text>
</comment>
<organism evidence="5 6">
    <name type="scientific">Kalanchoe fedtschenkoi</name>
    <name type="common">Lavender scallops</name>
    <name type="synonym">South American air plant</name>
    <dbReference type="NCBI Taxonomy" id="63787"/>
    <lineage>
        <taxon>Eukaryota</taxon>
        <taxon>Viridiplantae</taxon>
        <taxon>Streptophyta</taxon>
        <taxon>Embryophyta</taxon>
        <taxon>Tracheophyta</taxon>
        <taxon>Spermatophyta</taxon>
        <taxon>Magnoliopsida</taxon>
        <taxon>eudicotyledons</taxon>
        <taxon>Gunneridae</taxon>
        <taxon>Pentapetalae</taxon>
        <taxon>Saxifragales</taxon>
        <taxon>Crassulaceae</taxon>
        <taxon>Kalanchoe</taxon>
    </lineage>
</organism>
<dbReference type="OMA" id="ECLPYIF"/>
<dbReference type="InterPro" id="IPR035595">
    <property type="entry name" value="UDP_glycos_trans_CS"/>
</dbReference>